<name>A0ACB9DCA8_9ASTR</name>
<organism evidence="1 2">
    <name type="scientific">Smallanthus sonchifolius</name>
    <dbReference type="NCBI Taxonomy" id="185202"/>
    <lineage>
        <taxon>Eukaryota</taxon>
        <taxon>Viridiplantae</taxon>
        <taxon>Streptophyta</taxon>
        <taxon>Embryophyta</taxon>
        <taxon>Tracheophyta</taxon>
        <taxon>Spermatophyta</taxon>
        <taxon>Magnoliopsida</taxon>
        <taxon>eudicotyledons</taxon>
        <taxon>Gunneridae</taxon>
        <taxon>Pentapetalae</taxon>
        <taxon>asterids</taxon>
        <taxon>campanulids</taxon>
        <taxon>Asterales</taxon>
        <taxon>Asteraceae</taxon>
        <taxon>Asteroideae</taxon>
        <taxon>Heliantheae alliance</taxon>
        <taxon>Millerieae</taxon>
        <taxon>Smallanthus</taxon>
    </lineage>
</organism>
<sequence length="68" mass="7754">MSAKRIASRLACKSISSSILTLYEIELFQFMRESEKRYAIKKAASALRHVVDFIRELNCMKVSRSGSP</sequence>
<dbReference type="EMBL" id="CM042036">
    <property type="protein sequence ID" value="KAI3744103.1"/>
    <property type="molecule type" value="Genomic_DNA"/>
</dbReference>
<keyword evidence="2" id="KW-1185">Reference proteome</keyword>
<proteinExistence type="predicted"/>
<accession>A0ACB9DCA8</accession>
<dbReference type="Proteomes" id="UP001056120">
    <property type="component" value="Linkage Group LG19"/>
</dbReference>
<protein>
    <submittedName>
        <fullName evidence="1">Uncharacterized protein</fullName>
    </submittedName>
</protein>
<gene>
    <name evidence="1" type="ORF">L1987_57178</name>
</gene>
<comment type="caution">
    <text evidence="1">The sequence shown here is derived from an EMBL/GenBank/DDBJ whole genome shotgun (WGS) entry which is preliminary data.</text>
</comment>
<reference evidence="2" key="1">
    <citation type="journal article" date="2022" name="Mol. Ecol. Resour.">
        <title>The genomes of chicory, endive, great burdock and yacon provide insights into Asteraceae palaeo-polyploidization history and plant inulin production.</title>
        <authorList>
            <person name="Fan W."/>
            <person name="Wang S."/>
            <person name="Wang H."/>
            <person name="Wang A."/>
            <person name="Jiang F."/>
            <person name="Liu H."/>
            <person name="Zhao H."/>
            <person name="Xu D."/>
            <person name="Zhang Y."/>
        </authorList>
    </citation>
    <scope>NUCLEOTIDE SEQUENCE [LARGE SCALE GENOMIC DNA]</scope>
    <source>
        <strain evidence="2">cv. Yunnan</strain>
    </source>
</reference>
<evidence type="ECO:0000313" key="2">
    <source>
        <dbReference type="Proteomes" id="UP001056120"/>
    </source>
</evidence>
<evidence type="ECO:0000313" key="1">
    <source>
        <dbReference type="EMBL" id="KAI3744103.1"/>
    </source>
</evidence>
<reference evidence="1 2" key="2">
    <citation type="journal article" date="2022" name="Mol. Ecol. Resour.">
        <title>The genomes of chicory, endive, great burdock and yacon provide insights into Asteraceae paleo-polyploidization history and plant inulin production.</title>
        <authorList>
            <person name="Fan W."/>
            <person name="Wang S."/>
            <person name="Wang H."/>
            <person name="Wang A."/>
            <person name="Jiang F."/>
            <person name="Liu H."/>
            <person name="Zhao H."/>
            <person name="Xu D."/>
            <person name="Zhang Y."/>
        </authorList>
    </citation>
    <scope>NUCLEOTIDE SEQUENCE [LARGE SCALE GENOMIC DNA]</scope>
    <source>
        <strain evidence="2">cv. Yunnan</strain>
        <tissue evidence="1">Leaves</tissue>
    </source>
</reference>